<sequence length="68" mass="7100">MNTEDASLQPCSELRWFTSSYSSGAGGECVEVAVEATAIHVRDTKQVAQGGPVLKVSSAAWSALLVAM</sequence>
<keyword evidence="3" id="KW-1185">Reference proteome</keyword>
<accession>A0ABU3HWF6</accession>
<comment type="caution">
    <text evidence="2">The sequence shown here is derived from an EMBL/GenBank/DDBJ whole genome shotgun (WGS) entry which is preliminary data.</text>
</comment>
<gene>
    <name evidence="2" type="ORF">ROS62_02560</name>
</gene>
<proteinExistence type="predicted"/>
<dbReference type="EMBL" id="JAVSGH010000002">
    <property type="protein sequence ID" value="MDT3723834.1"/>
    <property type="molecule type" value="Genomic_DNA"/>
</dbReference>
<dbReference type="Proteomes" id="UP001181313">
    <property type="component" value="Unassembled WGS sequence"/>
</dbReference>
<name>A0ABU3HWF6_9ACTN</name>
<reference evidence="2" key="1">
    <citation type="submission" date="2024-05" db="EMBL/GenBank/DDBJ databases">
        <title>30 novel species of actinomycetes from the DSMZ collection.</title>
        <authorList>
            <person name="Nouioui I."/>
        </authorList>
    </citation>
    <scope>NUCLEOTIDE SEQUENCE</scope>
    <source>
        <strain evidence="2">DSM 41972</strain>
    </source>
</reference>
<dbReference type="InterPro" id="IPR007278">
    <property type="entry name" value="DUF397"/>
</dbReference>
<dbReference type="RefSeq" id="WP_093546254.1">
    <property type="nucleotide sequence ID" value="NZ_JAVSGH010000002.1"/>
</dbReference>
<organism evidence="2 3">
    <name type="scientific">Streptomyces althioticus subsp. attaecolombicae</name>
    <dbReference type="NCBI Taxonomy" id="3075534"/>
    <lineage>
        <taxon>Bacteria</taxon>
        <taxon>Bacillati</taxon>
        <taxon>Actinomycetota</taxon>
        <taxon>Actinomycetes</taxon>
        <taxon>Kitasatosporales</taxon>
        <taxon>Streptomycetaceae</taxon>
        <taxon>Streptomyces</taxon>
        <taxon>Streptomyces althioticus group</taxon>
    </lineage>
</organism>
<evidence type="ECO:0000313" key="2">
    <source>
        <dbReference type="EMBL" id="MDT3723834.1"/>
    </source>
</evidence>
<feature type="domain" description="DUF397" evidence="1">
    <location>
        <begin position="14"/>
        <end position="66"/>
    </location>
</feature>
<evidence type="ECO:0000313" key="3">
    <source>
        <dbReference type="Proteomes" id="UP001181313"/>
    </source>
</evidence>
<dbReference type="Pfam" id="PF04149">
    <property type="entry name" value="DUF397"/>
    <property type="match status" value="1"/>
</dbReference>
<evidence type="ECO:0000259" key="1">
    <source>
        <dbReference type="Pfam" id="PF04149"/>
    </source>
</evidence>
<protein>
    <submittedName>
        <fullName evidence="2">DUF397 domain-containing protein</fullName>
    </submittedName>
</protein>